<proteinExistence type="predicted"/>
<reference evidence="2" key="1">
    <citation type="submission" date="2023-03" db="EMBL/GenBank/DDBJ databases">
        <title>Massive genome expansion in bonnet fungi (Mycena s.s.) driven by repeated elements and novel gene families across ecological guilds.</title>
        <authorList>
            <consortium name="Lawrence Berkeley National Laboratory"/>
            <person name="Harder C.B."/>
            <person name="Miyauchi S."/>
            <person name="Viragh M."/>
            <person name="Kuo A."/>
            <person name="Thoen E."/>
            <person name="Andreopoulos B."/>
            <person name="Lu D."/>
            <person name="Skrede I."/>
            <person name="Drula E."/>
            <person name="Henrissat B."/>
            <person name="Morin E."/>
            <person name="Kohler A."/>
            <person name="Barry K."/>
            <person name="LaButti K."/>
            <person name="Morin E."/>
            <person name="Salamov A."/>
            <person name="Lipzen A."/>
            <person name="Mereny Z."/>
            <person name="Hegedus B."/>
            <person name="Baldrian P."/>
            <person name="Stursova M."/>
            <person name="Weitz H."/>
            <person name="Taylor A."/>
            <person name="Grigoriev I.V."/>
            <person name="Nagy L.G."/>
            <person name="Martin F."/>
            <person name="Kauserud H."/>
        </authorList>
    </citation>
    <scope>NUCLEOTIDE SEQUENCE</scope>
    <source>
        <strain evidence="2">CBHHK182m</strain>
    </source>
</reference>
<evidence type="ECO:0000313" key="2">
    <source>
        <dbReference type="EMBL" id="KAJ7762116.1"/>
    </source>
</evidence>
<sequence length="339" mass="36710">INDQRSAPLSAGAQIEYKVPTAKSNFDVNERGVEFLANKNRTRLDPLLSASPLTMDTLLAVVRVARGTLWVRKQLAQNASWDTIKSQVTILTAGATIVSHNGRKRISAYQRPTKATFLAAVQGQIVALSYQNNSTRLKVATNALGFADVVLDVAAACIALLASTTLQRYIPEVEKQLDAIQDASREQLEEIARFIHADVQGSLGPHTVSWDVYRRALGKVGDRLVALDRTSNHGDPEAGGEIQLYHPTSSLELDIGTIPRAFREIRTVEASGDAAGIAMQCGILCFFGSVLCLAIASQPRAVWVSSSMIFALVTFLPLVMQALGRAGIRKLVTNIIFSV</sequence>
<dbReference type="EMBL" id="JARKIB010000033">
    <property type="protein sequence ID" value="KAJ7762116.1"/>
    <property type="molecule type" value="Genomic_DNA"/>
</dbReference>
<dbReference type="AlphaFoldDB" id="A0AAD7NIF5"/>
<feature type="transmembrane region" description="Helical" evidence="1">
    <location>
        <begin position="302"/>
        <end position="320"/>
    </location>
</feature>
<feature type="non-terminal residue" evidence="2">
    <location>
        <position position="1"/>
    </location>
</feature>
<name>A0AAD7NIF5_9AGAR</name>
<dbReference type="Proteomes" id="UP001215598">
    <property type="component" value="Unassembled WGS sequence"/>
</dbReference>
<evidence type="ECO:0000256" key="1">
    <source>
        <dbReference type="SAM" id="Phobius"/>
    </source>
</evidence>
<keyword evidence="1" id="KW-0472">Membrane</keyword>
<keyword evidence="1" id="KW-1133">Transmembrane helix</keyword>
<feature type="transmembrane region" description="Helical" evidence="1">
    <location>
        <begin position="274"/>
        <end position="296"/>
    </location>
</feature>
<evidence type="ECO:0000313" key="3">
    <source>
        <dbReference type="Proteomes" id="UP001215598"/>
    </source>
</evidence>
<accession>A0AAD7NIF5</accession>
<gene>
    <name evidence="2" type="ORF">B0H16DRAFT_1808465</name>
</gene>
<comment type="caution">
    <text evidence="2">The sequence shown here is derived from an EMBL/GenBank/DDBJ whole genome shotgun (WGS) entry which is preliminary data.</text>
</comment>
<organism evidence="2 3">
    <name type="scientific">Mycena metata</name>
    <dbReference type="NCBI Taxonomy" id="1033252"/>
    <lineage>
        <taxon>Eukaryota</taxon>
        <taxon>Fungi</taxon>
        <taxon>Dikarya</taxon>
        <taxon>Basidiomycota</taxon>
        <taxon>Agaricomycotina</taxon>
        <taxon>Agaricomycetes</taxon>
        <taxon>Agaricomycetidae</taxon>
        <taxon>Agaricales</taxon>
        <taxon>Marasmiineae</taxon>
        <taxon>Mycenaceae</taxon>
        <taxon>Mycena</taxon>
    </lineage>
</organism>
<keyword evidence="3" id="KW-1185">Reference proteome</keyword>
<protein>
    <submittedName>
        <fullName evidence="2">Uncharacterized protein</fullName>
    </submittedName>
</protein>
<keyword evidence="1" id="KW-0812">Transmembrane</keyword>